<proteinExistence type="predicted"/>
<keyword evidence="1" id="KW-1133">Transmembrane helix</keyword>
<feature type="transmembrane region" description="Helical" evidence="1">
    <location>
        <begin position="207"/>
        <end position="228"/>
    </location>
</feature>
<name>A0ABY8XKK9_9PSEU</name>
<feature type="transmembrane region" description="Helical" evidence="1">
    <location>
        <begin position="140"/>
        <end position="163"/>
    </location>
</feature>
<gene>
    <name evidence="2" type="ORF">QP939_46525</name>
</gene>
<feature type="transmembrane region" description="Helical" evidence="1">
    <location>
        <begin position="302"/>
        <end position="328"/>
    </location>
</feature>
<reference evidence="2 3" key="1">
    <citation type="submission" date="2023-06" db="EMBL/GenBank/DDBJ databases">
        <authorList>
            <person name="Oyuntsetseg B."/>
            <person name="Kim S.B."/>
        </authorList>
    </citation>
    <scope>NUCLEOTIDE SEQUENCE [LARGE SCALE GENOMIC DNA]</scope>
    <source>
        <strain evidence="2 3">2-2</strain>
    </source>
</reference>
<evidence type="ECO:0000313" key="2">
    <source>
        <dbReference type="EMBL" id="WIV56178.1"/>
    </source>
</evidence>
<dbReference type="EMBL" id="CP127173">
    <property type="protein sequence ID" value="WIV56178.1"/>
    <property type="molecule type" value="Genomic_DNA"/>
</dbReference>
<dbReference type="Proteomes" id="UP001227101">
    <property type="component" value="Chromosome"/>
</dbReference>
<evidence type="ECO:0000313" key="3">
    <source>
        <dbReference type="Proteomes" id="UP001227101"/>
    </source>
</evidence>
<keyword evidence="1" id="KW-0472">Membrane</keyword>
<protein>
    <submittedName>
        <fullName evidence="2">Uncharacterized protein</fullName>
    </submittedName>
</protein>
<dbReference type="InterPro" id="IPR012349">
    <property type="entry name" value="Split_barrel_FMN-bd"/>
</dbReference>
<feature type="transmembrane region" description="Helical" evidence="1">
    <location>
        <begin position="273"/>
        <end position="296"/>
    </location>
</feature>
<organism evidence="2 3">
    <name type="scientific">Amycolatopsis nalaikhensis</name>
    <dbReference type="NCBI Taxonomy" id="715472"/>
    <lineage>
        <taxon>Bacteria</taxon>
        <taxon>Bacillati</taxon>
        <taxon>Actinomycetota</taxon>
        <taxon>Actinomycetes</taxon>
        <taxon>Pseudonocardiales</taxon>
        <taxon>Pseudonocardiaceae</taxon>
        <taxon>Amycolatopsis</taxon>
    </lineage>
</organism>
<keyword evidence="3" id="KW-1185">Reference proteome</keyword>
<evidence type="ECO:0000256" key="1">
    <source>
        <dbReference type="SAM" id="Phobius"/>
    </source>
</evidence>
<sequence length="341" mass="36103">MTTVDEERRSGGLLVRLLGSGLSPLVDGKLCAVRYRPAASATPVTFPVQYARSGDQVVVVAGHAERKRWWRHFRAGAEADVLLDGRWRPAAGRLLDGPARTIAAEDYRRAFPHVPVTPETPVVAFTAAPRSPLRGRRLAWWWFFVVTLAEFLGFAVPATAGALTANASAAVTVPVLLLGGALEGAALGSGQAWVLRRALPALNPRRWIAATAAAAAFAYLLGLAPSTWASSMTTWPPVLLWPVVTVLGVALLLSIGVAQWLVLRRHVAGSARWIAVTAGAWLLGLAVFLGCTMPLWQPGQAVVTTILIGALGGLLMAATTAALTAVAVRRLPERRPGIPAP</sequence>
<feature type="transmembrane region" description="Helical" evidence="1">
    <location>
        <begin position="240"/>
        <end position="261"/>
    </location>
</feature>
<feature type="transmembrane region" description="Helical" evidence="1">
    <location>
        <begin position="175"/>
        <end position="195"/>
    </location>
</feature>
<dbReference type="RefSeq" id="WP_285453255.1">
    <property type="nucleotide sequence ID" value="NZ_CP127173.1"/>
</dbReference>
<dbReference type="Gene3D" id="2.30.110.10">
    <property type="entry name" value="Electron Transport, Fmn-binding Protein, Chain A"/>
    <property type="match status" value="1"/>
</dbReference>
<accession>A0ABY8XKK9</accession>
<keyword evidence="1" id="KW-0812">Transmembrane</keyword>